<sequence>MLRPDRATLRSAGFVVLLTGVFVMVNSQVVYAAGSNSETGDLLAPLNIYSSEGVPINGYELNAQGGSIVAFKTQALAFALSGLFTLIRLLVGLAGWAIEMAFRFPLLKILVRPAQKVADTYDNVVVDTLGLKGLLLAWAFVFTGFMIVRGRVGRGLGEMSLTLLIGALAASALIRPDTLLGPNGPLGQSQQVAAEVAQQSVNSYDWGGKLASLDPCAGLAGNAEIKCLEREDAEPVSSTDVARPLQDSVTNALIVKPYMLLQYGRILDPAKKSDLKAYAVHLKWVIGGYKAGNARVTEEGKDACSLVKGPAKQYCERDQAGDTDPDEGGDGLPALTPGGELLDASNAIVTDEDREFYYFLEDMKKAGDVGKACAAHAEKPTWWRVGGAGLLLIAALFICGMLLSSAIVLLGTQGVCAAAAAVGGVTFVAGMLPGPARQSVWKWLSIWGIAILAVVGICAFVPFFGIAVDATITDGPDLMVERILLIDVLAIAGAAGHRRLLIGITSFGHRMAMRMRYAKVGGTHMPGDTSELGAALAMNSPAARGGYGGGLRAFTGGGGGRFGLLGTRQRLMGALASLTDGAGMPVDTAGVLADATAEAGRGLAPLTAAAAVGGLGARLGAKGAHWLLIGRRPDRNQLAKWRKPTADADPGEGGPLDGGVGGGPRRPGGPPDRYRDDEGRIVDQNTSEVLHDQNTDRTLLSTRAHNRLVRLRGYRILNRGGRTAYGATAGLPANLRRARAGGSRYAHDARQQVRVWGNTLREDGRVWAETGGQVSRAVSRRLPTRPTPGSGPTGSSSAPARTMLASSTRSDPPTSSAAGSTPAHAAPPASPTRLGGGPSRRPASPAGPVLAGGGRREQQHTCPGGRPVRGTQAAYRARSRATAPAGGARAAPRRPTSLRPGPGQPGPRRRRLLGLVAAAQRGSGWGTGRGRWQRMRHARRRIGRWGCAVVLLLFAAVCCAAPVGNAISAYVALKTGVPGAGDGGIAEGGTAADIPPRMLTAYRKAAQQVVKHVPKCRGMRWPVLAGIAKVESNHAIGRNVAGGGDIRPKIYGVLLNGSGAGGNTTVFPDTDNGRWDGTANGERAVGPFQFLPSTWEGVGKDASGGKRADPHNADDAALGAAIYLCGNGRDLAKRTQLKAAIFQYTRSDEYVVNVLGWIDQYTAAAQDPDLKNATGKVRTVLEAALSQRGEPYSWGGGNAKGTSYGICCSPSGKSGTTIKGFDCSGLTTYAYAKVGIQLPRTAAAQAGVGRRIPASLGAGALRAGDLVFYAYAPGRDSTIYHVGIYVGGGQMVNAPRPGTVVRLDSVNAMSGYAGGARLL</sequence>
<evidence type="ECO:0000256" key="2">
    <source>
        <dbReference type="ARBA" id="ARBA00022670"/>
    </source>
</evidence>
<dbReference type="PANTHER" id="PTHR47359">
    <property type="entry name" value="PEPTIDOGLYCAN DL-ENDOPEPTIDASE CWLO"/>
    <property type="match status" value="1"/>
</dbReference>
<feature type="domain" description="NlpC/P60" evidence="7">
    <location>
        <begin position="1174"/>
        <end position="1319"/>
    </location>
</feature>
<dbReference type="EMBL" id="CP163432">
    <property type="protein sequence ID" value="XDQ16095.1"/>
    <property type="molecule type" value="Genomic_DNA"/>
</dbReference>
<dbReference type="PROSITE" id="PS51935">
    <property type="entry name" value="NLPC_P60"/>
    <property type="match status" value="1"/>
</dbReference>
<dbReference type="RefSeq" id="WP_369276018.1">
    <property type="nucleotide sequence ID" value="NZ_CP163432.1"/>
</dbReference>
<feature type="region of interest" description="Disordered" evidence="5">
    <location>
        <begin position="767"/>
        <end position="909"/>
    </location>
</feature>
<keyword evidence="6" id="KW-0812">Transmembrane</keyword>
<dbReference type="SUPFAM" id="SSF53955">
    <property type="entry name" value="Lysozyme-like"/>
    <property type="match status" value="1"/>
</dbReference>
<comment type="similarity">
    <text evidence="1">Belongs to the peptidase C40 family.</text>
</comment>
<feature type="transmembrane region" description="Helical" evidence="6">
    <location>
        <begin position="488"/>
        <end position="507"/>
    </location>
</feature>
<dbReference type="InterPro" id="IPR038765">
    <property type="entry name" value="Papain-like_cys_pep_sf"/>
</dbReference>
<accession>A0AB39NBY8</accession>
<feature type="transmembrane region" description="Helical" evidence="6">
    <location>
        <begin position="444"/>
        <end position="468"/>
    </location>
</feature>
<keyword evidence="3" id="KW-0378">Hydrolase</keyword>
<feature type="region of interest" description="Disordered" evidence="5">
    <location>
        <begin position="642"/>
        <end position="678"/>
    </location>
</feature>
<dbReference type="SUPFAM" id="SSF54001">
    <property type="entry name" value="Cysteine proteinases"/>
    <property type="match status" value="1"/>
</dbReference>
<evidence type="ECO:0000256" key="3">
    <source>
        <dbReference type="ARBA" id="ARBA00022801"/>
    </source>
</evidence>
<dbReference type="InterPro" id="IPR000064">
    <property type="entry name" value="NLP_P60_dom"/>
</dbReference>
<organism evidence="8">
    <name type="scientific">Streptomyces sp. R11</name>
    <dbReference type="NCBI Taxonomy" id="3238625"/>
    <lineage>
        <taxon>Bacteria</taxon>
        <taxon>Bacillati</taxon>
        <taxon>Actinomycetota</taxon>
        <taxon>Actinomycetes</taxon>
        <taxon>Kitasatosporales</taxon>
        <taxon>Streptomycetaceae</taxon>
        <taxon>Streptomyces</taxon>
    </lineage>
</organism>
<feature type="compositionally biased region" description="Low complexity" evidence="5">
    <location>
        <begin position="787"/>
        <end position="801"/>
    </location>
</feature>
<dbReference type="Gene3D" id="3.90.1720.10">
    <property type="entry name" value="endopeptidase domain like (from Nostoc punctiforme)"/>
    <property type="match status" value="1"/>
</dbReference>
<dbReference type="GO" id="GO:0008234">
    <property type="term" value="F:cysteine-type peptidase activity"/>
    <property type="evidence" value="ECO:0007669"/>
    <property type="project" value="UniProtKB-KW"/>
</dbReference>
<name>A0AB39NBY8_9ACTN</name>
<feature type="transmembrane region" description="Helical" evidence="6">
    <location>
        <begin position="942"/>
        <end position="964"/>
    </location>
</feature>
<keyword evidence="4" id="KW-0788">Thiol protease</keyword>
<evidence type="ECO:0000256" key="1">
    <source>
        <dbReference type="ARBA" id="ARBA00007074"/>
    </source>
</evidence>
<dbReference type="GO" id="GO:0006508">
    <property type="term" value="P:proteolysis"/>
    <property type="evidence" value="ECO:0007669"/>
    <property type="project" value="UniProtKB-KW"/>
</dbReference>
<evidence type="ECO:0000313" key="8">
    <source>
        <dbReference type="EMBL" id="XDQ16095.1"/>
    </source>
</evidence>
<feature type="transmembrane region" description="Helical" evidence="6">
    <location>
        <begin position="381"/>
        <end position="403"/>
    </location>
</feature>
<evidence type="ECO:0000256" key="5">
    <source>
        <dbReference type="SAM" id="MobiDB-lite"/>
    </source>
</evidence>
<feature type="transmembrane region" description="Helical" evidence="6">
    <location>
        <begin position="155"/>
        <end position="174"/>
    </location>
</feature>
<dbReference type="InterPro" id="IPR051794">
    <property type="entry name" value="PG_Endopeptidase_C40"/>
</dbReference>
<feature type="compositionally biased region" description="Low complexity" evidence="5">
    <location>
        <begin position="880"/>
        <end position="901"/>
    </location>
</feature>
<feature type="region of interest" description="Disordered" evidence="5">
    <location>
        <begin position="316"/>
        <end position="335"/>
    </location>
</feature>
<feature type="transmembrane region" description="Helical" evidence="6">
    <location>
        <begin position="75"/>
        <end position="98"/>
    </location>
</feature>
<evidence type="ECO:0000259" key="7">
    <source>
        <dbReference type="PROSITE" id="PS51935"/>
    </source>
</evidence>
<evidence type="ECO:0000256" key="6">
    <source>
        <dbReference type="SAM" id="Phobius"/>
    </source>
</evidence>
<feature type="transmembrane region" description="Helical" evidence="6">
    <location>
        <begin position="409"/>
        <end position="432"/>
    </location>
</feature>
<gene>
    <name evidence="8" type="ORF">AB5J55_44340</name>
</gene>
<feature type="compositionally biased region" description="Low complexity" evidence="5">
    <location>
        <begin position="812"/>
        <end position="827"/>
    </location>
</feature>
<protein>
    <submittedName>
        <fullName evidence="8">C40 family peptidase</fullName>
    </submittedName>
</protein>
<dbReference type="Pfam" id="PF00877">
    <property type="entry name" value="NLPC_P60"/>
    <property type="match status" value="1"/>
</dbReference>
<keyword evidence="6" id="KW-1133">Transmembrane helix</keyword>
<feature type="transmembrane region" description="Helical" evidence="6">
    <location>
        <begin position="129"/>
        <end position="149"/>
    </location>
</feature>
<keyword evidence="6" id="KW-0472">Membrane</keyword>
<proteinExistence type="inferred from homology"/>
<reference evidence="8" key="1">
    <citation type="submission" date="2024-07" db="EMBL/GenBank/DDBJ databases">
        <authorList>
            <person name="Yu S.T."/>
        </authorList>
    </citation>
    <scope>NUCLEOTIDE SEQUENCE</scope>
    <source>
        <strain evidence="8">R11</strain>
    </source>
</reference>
<evidence type="ECO:0000256" key="4">
    <source>
        <dbReference type="ARBA" id="ARBA00022807"/>
    </source>
</evidence>
<feature type="compositionally biased region" description="Gly residues" evidence="5">
    <location>
        <begin position="651"/>
        <end position="666"/>
    </location>
</feature>
<dbReference type="InterPro" id="IPR023346">
    <property type="entry name" value="Lysozyme-like_dom_sf"/>
</dbReference>
<dbReference type="PANTHER" id="PTHR47359:SF3">
    <property type="entry name" value="NLP_P60 DOMAIN-CONTAINING PROTEIN-RELATED"/>
    <property type="match status" value="1"/>
</dbReference>
<keyword evidence="2" id="KW-0645">Protease</keyword>